<keyword evidence="1" id="KW-0472">Membrane</keyword>
<name>A0A1T2XFU0_9BACL</name>
<evidence type="ECO:0000313" key="2">
    <source>
        <dbReference type="EMBL" id="OPA78708.1"/>
    </source>
</evidence>
<feature type="transmembrane region" description="Helical" evidence="1">
    <location>
        <begin position="100"/>
        <end position="118"/>
    </location>
</feature>
<dbReference type="STRING" id="1324314.BVG16_12705"/>
<gene>
    <name evidence="2" type="ORF">BVG16_12705</name>
</gene>
<sequence length="144" mass="14863">MAVKSKMTRNSAKQWIGQPVYIELKNGRSYVGWVTGAESGQLILSGQSSPRKTKMISNKRVRKARVSSFIPGMLGTMVGSGSMFGGGLNPGAGGIGGGSAAGGIGGGFGGLGSIMGFMGKAFPIMRMGYGMIKSIMPLMKMFNG</sequence>
<dbReference type="Proteomes" id="UP000190188">
    <property type="component" value="Unassembled WGS sequence"/>
</dbReference>
<feature type="transmembrane region" description="Helical" evidence="1">
    <location>
        <begin position="69"/>
        <end position="88"/>
    </location>
</feature>
<keyword evidence="1" id="KW-1133">Transmembrane helix</keyword>
<evidence type="ECO:0000313" key="3">
    <source>
        <dbReference type="Proteomes" id="UP000190188"/>
    </source>
</evidence>
<dbReference type="OrthoDB" id="2663237at2"/>
<keyword evidence="3" id="KW-1185">Reference proteome</keyword>
<comment type="caution">
    <text evidence="2">The sequence shown here is derived from an EMBL/GenBank/DDBJ whole genome shotgun (WGS) entry which is preliminary data.</text>
</comment>
<keyword evidence="1" id="KW-0812">Transmembrane</keyword>
<dbReference type="CDD" id="cd00600">
    <property type="entry name" value="Sm_like"/>
    <property type="match status" value="1"/>
</dbReference>
<protein>
    <submittedName>
        <fullName evidence="2">Uncharacterized protein</fullName>
    </submittedName>
</protein>
<reference evidence="2 3" key="1">
    <citation type="submission" date="2017-01" db="EMBL/GenBank/DDBJ databases">
        <title>Genome analysis of Paenibacillus selenitrireducens ES3-24.</title>
        <authorList>
            <person name="Xu D."/>
            <person name="Yao R."/>
            <person name="Zheng S."/>
        </authorList>
    </citation>
    <scope>NUCLEOTIDE SEQUENCE [LARGE SCALE GENOMIC DNA]</scope>
    <source>
        <strain evidence="2 3">ES3-24</strain>
    </source>
</reference>
<evidence type="ECO:0000256" key="1">
    <source>
        <dbReference type="SAM" id="Phobius"/>
    </source>
</evidence>
<proteinExistence type="predicted"/>
<dbReference type="EMBL" id="MSZX01000004">
    <property type="protein sequence ID" value="OPA78708.1"/>
    <property type="molecule type" value="Genomic_DNA"/>
</dbReference>
<accession>A0A1T2XFU0</accession>
<dbReference type="RefSeq" id="WP_078499042.1">
    <property type="nucleotide sequence ID" value="NZ_MSZX01000004.1"/>
</dbReference>
<dbReference type="AlphaFoldDB" id="A0A1T2XFU0"/>
<organism evidence="2 3">
    <name type="scientific">Paenibacillus selenitireducens</name>
    <dbReference type="NCBI Taxonomy" id="1324314"/>
    <lineage>
        <taxon>Bacteria</taxon>
        <taxon>Bacillati</taxon>
        <taxon>Bacillota</taxon>
        <taxon>Bacilli</taxon>
        <taxon>Bacillales</taxon>
        <taxon>Paenibacillaceae</taxon>
        <taxon>Paenibacillus</taxon>
    </lineage>
</organism>